<evidence type="ECO:0008006" key="3">
    <source>
        <dbReference type="Google" id="ProtNLM"/>
    </source>
</evidence>
<sequence length="153" mass="16586">MPSRRTVLAGVVGPTVGSAGCLGVGATDPPHGETWLADYHVYSLHAEAHTVDVAVRLDGEQVHRESYDVAAYDGDGTVENGTGYVNDWPRRQGRFVVTARLDDGPTRHFDSAASYERDVPCTRVGIRVDETGRLGIWTTTNCDDLDTTPPTDE</sequence>
<gene>
    <name evidence="1" type="ORF">ACFQJ9_17315</name>
</gene>
<evidence type="ECO:0000313" key="1">
    <source>
        <dbReference type="EMBL" id="MFC7201145.1"/>
    </source>
</evidence>
<name>A0ABD5Z811_9EURY</name>
<keyword evidence="2" id="KW-1185">Reference proteome</keyword>
<dbReference type="EMBL" id="JBHTAR010000011">
    <property type="protein sequence ID" value="MFC7201145.1"/>
    <property type="molecule type" value="Genomic_DNA"/>
</dbReference>
<dbReference type="PROSITE" id="PS51257">
    <property type="entry name" value="PROKAR_LIPOPROTEIN"/>
    <property type="match status" value="1"/>
</dbReference>
<organism evidence="1 2">
    <name type="scientific">Halospeciosus flavus</name>
    <dbReference type="NCBI Taxonomy" id="3032283"/>
    <lineage>
        <taxon>Archaea</taxon>
        <taxon>Methanobacteriati</taxon>
        <taxon>Methanobacteriota</taxon>
        <taxon>Stenosarchaea group</taxon>
        <taxon>Halobacteria</taxon>
        <taxon>Halobacteriales</taxon>
        <taxon>Halobacteriaceae</taxon>
        <taxon>Halospeciosus</taxon>
    </lineage>
</organism>
<comment type="caution">
    <text evidence="1">The sequence shown here is derived from an EMBL/GenBank/DDBJ whole genome shotgun (WGS) entry which is preliminary data.</text>
</comment>
<accession>A0ABD5Z811</accession>
<reference evidence="1 2" key="1">
    <citation type="journal article" date="2019" name="Int. J. Syst. Evol. Microbiol.">
        <title>The Global Catalogue of Microorganisms (GCM) 10K type strain sequencing project: providing services to taxonomists for standard genome sequencing and annotation.</title>
        <authorList>
            <consortium name="The Broad Institute Genomics Platform"/>
            <consortium name="The Broad Institute Genome Sequencing Center for Infectious Disease"/>
            <person name="Wu L."/>
            <person name="Ma J."/>
        </authorList>
    </citation>
    <scope>NUCLEOTIDE SEQUENCE [LARGE SCALE GENOMIC DNA]</scope>
    <source>
        <strain evidence="1 2">XZGYJ-43</strain>
    </source>
</reference>
<dbReference type="AlphaFoldDB" id="A0ABD5Z811"/>
<dbReference type="RefSeq" id="WP_279527903.1">
    <property type="nucleotide sequence ID" value="NZ_CP122312.1"/>
</dbReference>
<evidence type="ECO:0000313" key="2">
    <source>
        <dbReference type="Proteomes" id="UP001596447"/>
    </source>
</evidence>
<proteinExistence type="predicted"/>
<dbReference type="Proteomes" id="UP001596447">
    <property type="component" value="Unassembled WGS sequence"/>
</dbReference>
<protein>
    <recommendedName>
        <fullName evidence="3">Lipoprotein</fullName>
    </recommendedName>
</protein>